<dbReference type="AlphaFoldDB" id="A0A8H7BV37"/>
<evidence type="ECO:0000256" key="1">
    <source>
        <dbReference type="SAM" id="MobiDB-lite"/>
    </source>
</evidence>
<gene>
    <name evidence="2" type="ORF">EC973_007211</name>
</gene>
<reference evidence="2" key="1">
    <citation type="submission" date="2020-01" db="EMBL/GenBank/DDBJ databases">
        <title>Genome Sequencing of Three Apophysomyces-Like Fungal Strains Confirms a Novel Fungal Genus in the Mucoromycota with divergent Burkholderia-like Endosymbiotic Bacteria.</title>
        <authorList>
            <person name="Stajich J.E."/>
            <person name="Macias A.M."/>
            <person name="Carter-House D."/>
            <person name="Lovett B."/>
            <person name="Kasson L.R."/>
            <person name="Berry K."/>
            <person name="Grigoriev I."/>
            <person name="Chang Y."/>
            <person name="Spatafora J."/>
            <person name="Kasson M.T."/>
        </authorList>
    </citation>
    <scope>NUCLEOTIDE SEQUENCE</scope>
    <source>
        <strain evidence="2">NRRL A-21654</strain>
    </source>
</reference>
<accession>A0A8H7BV37</accession>
<protein>
    <recommendedName>
        <fullName evidence="4">E2F-associated phosphoprotein</fullName>
    </recommendedName>
</protein>
<sequence>MDVSMNEETNAKSEEYYDEVYFDSDEESDDPSPGIGLPGKKKKAEDSSTKKVLSDDQLLYDPNLDDEDEAWVNEQIKKAAPKKKKNQAEAKTDAILTCPLCFVPLCFSCQRHDRYPKQYRAMFVRNCKVVRTERYKYKEKGEEEEEEAYYIVRCQSCDTHVAMMDEEEIYHFFNVIAT</sequence>
<dbReference type="Proteomes" id="UP000605846">
    <property type="component" value="Unassembled WGS sequence"/>
</dbReference>
<feature type="region of interest" description="Disordered" evidence="1">
    <location>
        <begin position="1"/>
        <end position="55"/>
    </location>
</feature>
<proteinExistence type="predicted"/>
<organism evidence="2 3">
    <name type="scientific">Apophysomyces ossiformis</name>
    <dbReference type="NCBI Taxonomy" id="679940"/>
    <lineage>
        <taxon>Eukaryota</taxon>
        <taxon>Fungi</taxon>
        <taxon>Fungi incertae sedis</taxon>
        <taxon>Mucoromycota</taxon>
        <taxon>Mucoromycotina</taxon>
        <taxon>Mucoromycetes</taxon>
        <taxon>Mucorales</taxon>
        <taxon>Mucorineae</taxon>
        <taxon>Mucoraceae</taxon>
        <taxon>Apophysomyces</taxon>
    </lineage>
</organism>
<comment type="caution">
    <text evidence="2">The sequence shown here is derived from an EMBL/GenBank/DDBJ whole genome shotgun (WGS) entry which is preliminary data.</text>
</comment>
<dbReference type="PANTHER" id="PTHR15967">
    <property type="entry name" value="E2F-ASSOCIATED PHOSPHOPROTEIN"/>
    <property type="match status" value="1"/>
</dbReference>
<keyword evidence="3" id="KW-1185">Reference proteome</keyword>
<evidence type="ECO:0000313" key="2">
    <source>
        <dbReference type="EMBL" id="KAF7727752.1"/>
    </source>
</evidence>
<dbReference type="Pfam" id="PF10238">
    <property type="entry name" value="Eapp_C"/>
    <property type="match status" value="1"/>
</dbReference>
<dbReference type="InterPro" id="IPR019370">
    <property type="entry name" value="E2F-assoc_phosphoprotein"/>
</dbReference>
<evidence type="ECO:0008006" key="4">
    <source>
        <dbReference type="Google" id="ProtNLM"/>
    </source>
</evidence>
<feature type="compositionally biased region" description="Basic and acidic residues" evidence="1">
    <location>
        <begin position="43"/>
        <end position="54"/>
    </location>
</feature>
<name>A0A8H7BV37_9FUNG</name>
<dbReference type="EMBL" id="JABAYA010000050">
    <property type="protein sequence ID" value="KAF7727752.1"/>
    <property type="molecule type" value="Genomic_DNA"/>
</dbReference>
<dbReference type="GO" id="GO:0005634">
    <property type="term" value="C:nucleus"/>
    <property type="evidence" value="ECO:0007669"/>
    <property type="project" value="TreeGrafter"/>
</dbReference>
<evidence type="ECO:0000313" key="3">
    <source>
        <dbReference type="Proteomes" id="UP000605846"/>
    </source>
</evidence>
<dbReference type="PANTHER" id="PTHR15967:SF0">
    <property type="entry name" value="E2F-ASSOCIATED PHOSPHOPROTEIN"/>
    <property type="match status" value="1"/>
</dbReference>
<dbReference type="OrthoDB" id="122464at2759"/>
<feature type="compositionally biased region" description="Acidic residues" evidence="1">
    <location>
        <begin position="16"/>
        <end position="30"/>
    </location>
</feature>